<keyword evidence="2" id="KW-1185">Reference proteome</keyword>
<sequence>MIARYVSLLFPKKRTRRLPEASRKVKTPDFRCKRQPSKAAYTRRFASPGERENTGARRCYGVEGSGAILIHAIIKALSKIGEAMASIPYVNWIWRL</sequence>
<dbReference type="Proteomes" id="UP001333110">
    <property type="component" value="Unassembled WGS sequence"/>
</dbReference>
<dbReference type="EMBL" id="JAUNZN010000006">
    <property type="protein sequence ID" value="KAK4820263.1"/>
    <property type="molecule type" value="Genomic_DNA"/>
</dbReference>
<dbReference type="AlphaFoldDB" id="A0AAN7S731"/>
<accession>A0AAN7S731</accession>
<name>A0AAN7S731_MYCAM</name>
<organism evidence="1 2">
    <name type="scientific">Mycteria americana</name>
    <name type="common">Wood stork</name>
    <dbReference type="NCBI Taxonomy" id="33587"/>
    <lineage>
        <taxon>Eukaryota</taxon>
        <taxon>Metazoa</taxon>
        <taxon>Chordata</taxon>
        <taxon>Craniata</taxon>
        <taxon>Vertebrata</taxon>
        <taxon>Euteleostomi</taxon>
        <taxon>Archelosauria</taxon>
        <taxon>Archosauria</taxon>
        <taxon>Dinosauria</taxon>
        <taxon>Saurischia</taxon>
        <taxon>Theropoda</taxon>
        <taxon>Coelurosauria</taxon>
        <taxon>Aves</taxon>
        <taxon>Neognathae</taxon>
        <taxon>Neoaves</taxon>
        <taxon>Aequornithes</taxon>
        <taxon>Ciconiiformes</taxon>
        <taxon>Ciconiidae</taxon>
        <taxon>Mycteria</taxon>
    </lineage>
</organism>
<comment type="caution">
    <text evidence="1">The sequence shown here is derived from an EMBL/GenBank/DDBJ whole genome shotgun (WGS) entry which is preliminary data.</text>
</comment>
<proteinExistence type="predicted"/>
<gene>
    <name evidence="1" type="ORF">QYF61_022621</name>
</gene>
<evidence type="ECO:0000313" key="2">
    <source>
        <dbReference type="Proteomes" id="UP001333110"/>
    </source>
</evidence>
<reference evidence="1 2" key="1">
    <citation type="journal article" date="2023" name="J. Hered.">
        <title>Chromosome-level genome of the wood stork (Mycteria americana) provides insight into avian chromosome evolution.</title>
        <authorList>
            <person name="Flamio R. Jr."/>
            <person name="Ramstad K.M."/>
        </authorList>
    </citation>
    <scope>NUCLEOTIDE SEQUENCE [LARGE SCALE GENOMIC DNA]</scope>
    <source>
        <strain evidence="1">JAX WOST 10</strain>
    </source>
</reference>
<evidence type="ECO:0000313" key="1">
    <source>
        <dbReference type="EMBL" id="KAK4820263.1"/>
    </source>
</evidence>
<protein>
    <submittedName>
        <fullName evidence="1">Uncharacterized protein</fullName>
    </submittedName>
</protein>